<sequence length="344" mass="38932">MGTYNSKPIRSSRQLPQEVVEEIFVEAWKATSDALERQDLYASLEAAHPALAEIIERVAVRFVMLETLGPSKRSDGALYSDILNKIELLQHTAAGGEPPRTVAQRFGGSHVRMDAQRLLLELDQVHRFEYSPTSLRPILNIVTSITLYSSTEQRRVGVATEVVYRLLARLPHLTHLHLDFDMDHERFTLPDGSYHYGGGMPVPLPSLTFLRTRTCPGCGWASMSSHAPECLRAAFAQIFPKLRELQLDTPIFLKYFDAPPTLECVTLNAPPPAKLFCSIQGYNVAAGLRRWMEPRPEEARGRSRRVRLKKIVVHTGKEEPIGWQQAQEACDRFGVRFVREVLYL</sequence>
<organism evidence="1 2">
    <name type="scientific">Trametes pubescens</name>
    <name type="common">White-rot fungus</name>
    <dbReference type="NCBI Taxonomy" id="154538"/>
    <lineage>
        <taxon>Eukaryota</taxon>
        <taxon>Fungi</taxon>
        <taxon>Dikarya</taxon>
        <taxon>Basidiomycota</taxon>
        <taxon>Agaricomycotina</taxon>
        <taxon>Agaricomycetes</taxon>
        <taxon>Polyporales</taxon>
        <taxon>Polyporaceae</taxon>
        <taxon>Trametes</taxon>
    </lineage>
</organism>
<comment type="caution">
    <text evidence="1">The sequence shown here is derived from an EMBL/GenBank/DDBJ whole genome shotgun (WGS) entry which is preliminary data.</text>
</comment>
<evidence type="ECO:0000313" key="1">
    <source>
        <dbReference type="EMBL" id="OJT05621.1"/>
    </source>
</evidence>
<keyword evidence="2" id="KW-1185">Reference proteome</keyword>
<name>A0A1M2VD84_TRAPU</name>
<dbReference type="OMA" id="EETQRIC"/>
<gene>
    <name evidence="1" type="ORF">TRAPUB_3544</name>
</gene>
<dbReference type="Proteomes" id="UP000184267">
    <property type="component" value="Unassembled WGS sequence"/>
</dbReference>
<dbReference type="OrthoDB" id="2754177at2759"/>
<dbReference type="EMBL" id="MNAD01001415">
    <property type="protein sequence ID" value="OJT05621.1"/>
    <property type="molecule type" value="Genomic_DNA"/>
</dbReference>
<evidence type="ECO:0000313" key="2">
    <source>
        <dbReference type="Proteomes" id="UP000184267"/>
    </source>
</evidence>
<dbReference type="AlphaFoldDB" id="A0A1M2VD84"/>
<reference evidence="1 2" key="1">
    <citation type="submission" date="2016-10" db="EMBL/GenBank/DDBJ databases">
        <title>Genome sequence of the basidiomycete white-rot fungus Trametes pubescens.</title>
        <authorList>
            <person name="Makela M.R."/>
            <person name="Granchi Z."/>
            <person name="Peng M."/>
            <person name="De Vries R.P."/>
            <person name="Grigoriev I."/>
            <person name="Riley R."/>
            <person name="Hilden K."/>
        </authorList>
    </citation>
    <scope>NUCLEOTIDE SEQUENCE [LARGE SCALE GENOMIC DNA]</scope>
    <source>
        <strain evidence="1 2">FBCC735</strain>
    </source>
</reference>
<accession>A0A1M2VD84</accession>
<protein>
    <submittedName>
        <fullName evidence="1">Uncharacterized protein</fullName>
    </submittedName>
</protein>
<proteinExistence type="predicted"/>